<reference evidence="1 2" key="1">
    <citation type="submission" date="2015-12" db="EMBL/GenBank/DDBJ databases">
        <title>Complete genome of Roseateles depolymerans KCTC 42856.</title>
        <authorList>
            <person name="Kim K.M."/>
        </authorList>
    </citation>
    <scope>NUCLEOTIDE SEQUENCE [LARGE SCALE GENOMIC DNA]</scope>
    <source>
        <strain evidence="1 2">KCTC 42856</strain>
    </source>
</reference>
<dbReference type="EMBL" id="CP013729">
    <property type="protein sequence ID" value="ALV07852.1"/>
    <property type="molecule type" value="Genomic_DNA"/>
</dbReference>
<name>A0A0U3MK41_9BURK</name>
<organism evidence="1 2">
    <name type="scientific">Roseateles depolymerans</name>
    <dbReference type="NCBI Taxonomy" id="76731"/>
    <lineage>
        <taxon>Bacteria</taxon>
        <taxon>Pseudomonadati</taxon>
        <taxon>Pseudomonadota</taxon>
        <taxon>Betaproteobacteria</taxon>
        <taxon>Burkholderiales</taxon>
        <taxon>Sphaerotilaceae</taxon>
        <taxon>Roseateles</taxon>
    </lineage>
</organism>
<accession>A0A0U3MK41</accession>
<evidence type="ECO:0000313" key="2">
    <source>
        <dbReference type="Proteomes" id="UP000060699"/>
    </source>
</evidence>
<dbReference type="KEGG" id="rdp:RD2015_3395"/>
<gene>
    <name evidence="1" type="ORF">RD2015_3395</name>
</gene>
<dbReference type="Proteomes" id="UP000060699">
    <property type="component" value="Chromosome"/>
</dbReference>
<protein>
    <submittedName>
        <fullName evidence="1">Uncharacterized protein</fullName>
    </submittedName>
</protein>
<dbReference type="AlphaFoldDB" id="A0A0U3MK41"/>
<sequence>MVMTAALMAGCNAQKAIEAMAPQEEAAQGQQVIAQLAARDFASVQAHLDPTLQTPATAAQLVEVANHIPAGTPKHVQLIGFNTLHQKTGVQYSFAYEYEYDDQWMVAQVMFYRKAGQLLIAGVHVNPMAQSERAVHAFSLAGKGPLHLLMLGLSVLVPLFILTTLVICYRTPVPKRKALWYLFIAVGLVQFTLNWTSGAINVQLLAFLVLGAGFMQGSAYTPLLLSVALPVGAVVFLLKRRSWLAAPASAAVQDVPAQG</sequence>
<dbReference type="STRING" id="76731.RD2015_3395"/>
<keyword evidence="2" id="KW-1185">Reference proteome</keyword>
<proteinExistence type="predicted"/>
<evidence type="ECO:0000313" key="1">
    <source>
        <dbReference type="EMBL" id="ALV07852.1"/>
    </source>
</evidence>